<evidence type="ECO:0000256" key="1">
    <source>
        <dbReference type="ARBA" id="ARBA00004114"/>
    </source>
</evidence>
<evidence type="ECO:0000256" key="2">
    <source>
        <dbReference type="ARBA" id="ARBA00009485"/>
    </source>
</evidence>
<feature type="region of interest" description="Disordered" evidence="10">
    <location>
        <begin position="984"/>
        <end position="1013"/>
    </location>
</feature>
<keyword evidence="5" id="KW-0493">Microtubule</keyword>
<feature type="coiled-coil region" evidence="9">
    <location>
        <begin position="737"/>
        <end position="799"/>
    </location>
</feature>
<keyword evidence="7 9" id="KW-0175">Coiled coil</keyword>
<dbReference type="PANTHER" id="PTHR34031">
    <property type="entry name" value="CENTROSOMAL PROTEIN OF 162 KDA"/>
    <property type="match status" value="1"/>
</dbReference>
<feature type="region of interest" description="Disordered" evidence="10">
    <location>
        <begin position="324"/>
        <end position="496"/>
    </location>
</feature>
<evidence type="ECO:0000256" key="10">
    <source>
        <dbReference type="SAM" id="MobiDB-lite"/>
    </source>
</evidence>
<dbReference type="GO" id="GO:0005814">
    <property type="term" value="C:centriole"/>
    <property type="evidence" value="ECO:0007669"/>
    <property type="project" value="UniProtKB-SubCell"/>
</dbReference>
<organism evidence="11 12">
    <name type="scientific">Pleuronectes platessa</name>
    <name type="common">European plaice</name>
    <dbReference type="NCBI Taxonomy" id="8262"/>
    <lineage>
        <taxon>Eukaryota</taxon>
        <taxon>Metazoa</taxon>
        <taxon>Chordata</taxon>
        <taxon>Craniata</taxon>
        <taxon>Vertebrata</taxon>
        <taxon>Euteleostomi</taxon>
        <taxon>Actinopterygii</taxon>
        <taxon>Neopterygii</taxon>
        <taxon>Teleostei</taxon>
        <taxon>Neoteleostei</taxon>
        <taxon>Acanthomorphata</taxon>
        <taxon>Carangaria</taxon>
        <taxon>Pleuronectiformes</taxon>
        <taxon>Pleuronectoidei</taxon>
        <taxon>Pleuronectidae</taxon>
        <taxon>Pleuronectes</taxon>
    </lineage>
</organism>
<comment type="caution">
    <text evidence="11">The sequence shown here is derived from an EMBL/GenBank/DDBJ whole genome shotgun (WGS) entry which is preliminary data.</text>
</comment>
<feature type="region of interest" description="Disordered" evidence="10">
    <location>
        <begin position="71"/>
        <end position="140"/>
    </location>
</feature>
<evidence type="ECO:0000256" key="3">
    <source>
        <dbReference type="ARBA" id="ARBA00021406"/>
    </source>
</evidence>
<feature type="region of interest" description="Disordered" evidence="10">
    <location>
        <begin position="518"/>
        <end position="546"/>
    </location>
</feature>
<feature type="compositionally biased region" description="Basic and acidic residues" evidence="10">
    <location>
        <begin position="384"/>
        <end position="406"/>
    </location>
</feature>
<comment type="similarity">
    <text evidence="2">Belongs to the CEP162 family.</text>
</comment>
<evidence type="ECO:0000256" key="6">
    <source>
        <dbReference type="ARBA" id="ARBA00022794"/>
    </source>
</evidence>
<protein>
    <recommendedName>
        <fullName evidence="3">Centrosomal protein of 162 kDa</fullName>
    </recommendedName>
</protein>
<gene>
    <name evidence="11" type="ORF">PLEPLA_LOCUS31122</name>
</gene>
<keyword evidence="8" id="KW-0206">Cytoskeleton</keyword>
<name>A0A9N7V5X7_PLEPL</name>
<dbReference type="GO" id="GO:0060271">
    <property type="term" value="P:cilium assembly"/>
    <property type="evidence" value="ECO:0007669"/>
    <property type="project" value="TreeGrafter"/>
</dbReference>
<feature type="region of interest" description="Disordered" evidence="10">
    <location>
        <begin position="200"/>
        <end position="284"/>
    </location>
</feature>
<dbReference type="Proteomes" id="UP001153269">
    <property type="component" value="Unassembled WGS sequence"/>
</dbReference>
<keyword evidence="12" id="KW-1185">Reference proteome</keyword>
<feature type="compositionally biased region" description="Low complexity" evidence="10">
    <location>
        <begin position="424"/>
        <end position="436"/>
    </location>
</feature>
<evidence type="ECO:0000256" key="7">
    <source>
        <dbReference type="ARBA" id="ARBA00023054"/>
    </source>
</evidence>
<keyword evidence="4" id="KW-0963">Cytoplasm</keyword>
<dbReference type="GO" id="GO:0034451">
    <property type="term" value="C:centriolar satellite"/>
    <property type="evidence" value="ECO:0007669"/>
    <property type="project" value="TreeGrafter"/>
</dbReference>
<sequence length="1267" mass="143413">MFTPGCCRGNTILIQTRKCWFHRVSESSSFPVIHLSGLPLADEWDRITMSLSKEDLDEQFELFLKESVSDDSVDLGGSEKQPCAKRSPKPAALWWQDDEDSGGGAERGLSGSGKSFRKSLRKSHAIQEEDEGSVKEEAVVVSRDYTETEGVESMKVPAVDMNTMGLDTLEEEEEKAIFFAQLEAGPSSTIDYSKLNRELDSMSSSIGSKRRNAEEAVEQNEDGSPHYSEDFEDEENEKDPVQKEPELSPIIGKGRLFDSLDDTGGEDRKTDTAGSLDRGHSYVKSGGSEMEALHEAYRQIQPASTNESDLPTAEELMRPIRIEEDHTRGFSLQPVSALQPVQEKPSCSLERTFPDVPYTESQLKGPRKAATKIKEDNEPNSPDHPSRDLKLSIREEVQRLMGDHSKTAPPKSSQAGKVKKQPASRSSNFSLPSTSSLKKPTLASARARKVEQRTALTSRSSGISKTAAAAKSHLPQRPSTATFTKSPERDDDTAESALKVSSELVASVQSLVGVLQQQIHTSSPQETRPTHHLPNNNKDESSSLVTELRAELAQRERELQKMKEGAEELNALRQQIFLLQSKLRSYQQENEKLYSQMKAQQAQSKANEEAMFNENHRLRNELTSASTEKLIQTSRPVGNVCSMDHAQRITDLLAQINKFQRNEAKLSEEMHRLKQETNALEEELQLLKKERNLAKFQVISTSGDKTFEMRVLEEKHKEEVSGLKKKLQWLAENQELLDRDADRLKAATAQIQQLTDQVEKLKIEVGKRSGEQQRKAKEKTLDTKKMQDLQRQVKELEQILRNRNPNSLPALIYAAARAGAEEDVDAEQSPNRIVALLEARIQRLEAQLESHDEEAKRGLRAMEQRFHSVKLRYEQQISELEQQLETTQQVEEVNQPWMSQVQTLEKALQQEKESHQEKEKPLHDQIESLQQQLKIRAQPSPGRYQRQAEAAVGVRIERLSHELATKTQTIQDLTRTVERLQKERRSMLSVPSPRAGTRSTENRRQPGPTKVLSSVTACGGEETFPAAHNEKTYQPTAFAGSHISEVLQENQALTQRVELLELQAEKEKKELKADAVQAKEELRRLREHSAEQLSSLKVEHLQVLDKLRAAHALEYSSSKVAEQANTIDAQEIKLKHLQEQLKELQGNKDALTVSRTRENALQRQLTKLLQELKEAKEAQSSEVKLLCGLEKKILNMELRHQQRETELQQDTGGSWQMLEPQQQAEVERWKNLAQDKSRELKAFRLELDSILDFLKHLQRQGVVFPPS</sequence>
<feature type="compositionally biased region" description="Polar residues" evidence="10">
    <location>
        <begin position="454"/>
        <end position="464"/>
    </location>
</feature>
<feature type="coiled-coil region" evidence="9">
    <location>
        <begin position="649"/>
        <end position="697"/>
    </location>
</feature>
<reference evidence="11" key="1">
    <citation type="submission" date="2020-03" db="EMBL/GenBank/DDBJ databases">
        <authorList>
            <person name="Weist P."/>
        </authorList>
    </citation>
    <scope>NUCLEOTIDE SEQUENCE</scope>
</reference>
<evidence type="ECO:0000256" key="8">
    <source>
        <dbReference type="ARBA" id="ARBA00023212"/>
    </source>
</evidence>
<evidence type="ECO:0000313" key="12">
    <source>
        <dbReference type="Proteomes" id="UP001153269"/>
    </source>
</evidence>
<evidence type="ECO:0000256" key="4">
    <source>
        <dbReference type="ARBA" id="ARBA00022490"/>
    </source>
</evidence>
<evidence type="ECO:0000313" key="11">
    <source>
        <dbReference type="EMBL" id="CAB1443406.1"/>
    </source>
</evidence>
<keyword evidence="6" id="KW-0970">Cilium biogenesis/degradation</keyword>
<dbReference type="GO" id="GO:0005879">
    <property type="term" value="C:axonemal microtubule"/>
    <property type="evidence" value="ECO:0007669"/>
    <property type="project" value="TreeGrafter"/>
</dbReference>
<dbReference type="AlphaFoldDB" id="A0A9N7V5X7"/>
<feature type="coiled-coil region" evidence="9">
    <location>
        <begin position="834"/>
        <end position="918"/>
    </location>
</feature>
<accession>A0A9N7V5X7</accession>
<comment type="subcellular location">
    <subcellularLocation>
        <location evidence="1">Cytoplasm</location>
        <location evidence="1">Cytoskeleton</location>
        <location evidence="1">Microtubule organizing center</location>
        <location evidence="1">Centrosome</location>
        <location evidence="1">Centriole</location>
    </subcellularLocation>
</comment>
<feature type="compositionally biased region" description="Basic residues" evidence="10">
    <location>
        <begin position="115"/>
        <end position="124"/>
    </location>
</feature>
<proteinExistence type="inferred from homology"/>
<dbReference type="GO" id="GO:0005654">
    <property type="term" value="C:nucleoplasm"/>
    <property type="evidence" value="ECO:0007669"/>
    <property type="project" value="TreeGrafter"/>
</dbReference>
<dbReference type="InterPro" id="IPR038774">
    <property type="entry name" value="CEP162-like"/>
</dbReference>
<dbReference type="PANTHER" id="PTHR34031:SF1">
    <property type="entry name" value="CENTROSOMAL PROTEIN OF 162 KDA"/>
    <property type="match status" value="1"/>
</dbReference>
<evidence type="ECO:0000256" key="9">
    <source>
        <dbReference type="SAM" id="Coils"/>
    </source>
</evidence>
<dbReference type="EMBL" id="CADEAL010003090">
    <property type="protein sequence ID" value="CAB1443406.1"/>
    <property type="molecule type" value="Genomic_DNA"/>
</dbReference>
<evidence type="ECO:0000256" key="5">
    <source>
        <dbReference type="ARBA" id="ARBA00022701"/>
    </source>
</evidence>
<feature type="coiled-coil region" evidence="9">
    <location>
        <begin position="1043"/>
        <end position="1182"/>
    </location>
</feature>